<evidence type="ECO:0000313" key="11">
    <source>
        <dbReference type="Proteomes" id="UP000094869"/>
    </source>
</evidence>
<dbReference type="PROSITE" id="PS50045">
    <property type="entry name" value="SIGMA54_INTERACT_4"/>
    <property type="match status" value="1"/>
</dbReference>
<keyword evidence="1" id="KW-0547">Nucleotide-binding</keyword>
<dbReference type="Proteomes" id="UP000094869">
    <property type="component" value="Unassembled WGS sequence"/>
</dbReference>
<dbReference type="Gene3D" id="1.10.8.60">
    <property type="match status" value="1"/>
</dbReference>
<dbReference type="InterPro" id="IPR027417">
    <property type="entry name" value="P-loop_NTPase"/>
</dbReference>
<dbReference type="GO" id="GO:0000156">
    <property type="term" value="F:phosphorelay response regulator activity"/>
    <property type="evidence" value="ECO:0007669"/>
    <property type="project" value="InterPro"/>
</dbReference>
<dbReference type="GO" id="GO:0006355">
    <property type="term" value="P:regulation of DNA-templated transcription"/>
    <property type="evidence" value="ECO:0007669"/>
    <property type="project" value="InterPro"/>
</dbReference>
<dbReference type="EMBL" id="MEHA01000014">
    <property type="protein sequence ID" value="ODR49115.1"/>
    <property type="molecule type" value="Genomic_DNA"/>
</dbReference>
<gene>
    <name evidence="6" type="primary">zraR</name>
    <name evidence="7" type="ORF">BEI59_18540</name>
    <name evidence="6" type="ORF">BEI61_01670</name>
    <name evidence="8" type="ORF">BEI63_11300</name>
</gene>
<dbReference type="EMBL" id="MEHD01000021">
    <property type="protein sequence ID" value="ODR57681.1"/>
    <property type="molecule type" value="Genomic_DNA"/>
</dbReference>
<protein>
    <submittedName>
        <fullName evidence="6">Transcriptional regulatory protein ZraR</fullName>
    </submittedName>
</protein>
<evidence type="ECO:0000256" key="3">
    <source>
        <dbReference type="ARBA" id="ARBA00023015"/>
    </source>
</evidence>
<dbReference type="AlphaFoldDB" id="A0A1E3UHD0"/>
<dbReference type="InterPro" id="IPR058031">
    <property type="entry name" value="AAA_lid_NorR"/>
</dbReference>
<dbReference type="GO" id="GO:0043565">
    <property type="term" value="F:sequence-specific DNA binding"/>
    <property type="evidence" value="ECO:0007669"/>
    <property type="project" value="InterPro"/>
</dbReference>
<reference evidence="8 11" key="2">
    <citation type="submission" date="2016-08" db="EMBL/GenBank/DDBJ databases">
        <title>Characterization of Isolates of Eisenbergiella tayi Derived from Blood Cultures, Using Whole Genome Sequencing.</title>
        <authorList>
            <person name="Bernier A.-M."/>
            <person name="Burdz T."/>
            <person name="Wiebe D."/>
            <person name="Bernard K."/>
        </authorList>
    </citation>
    <scope>NUCLEOTIDE SEQUENCE [LARGE SCALE GENOMIC DNA]</scope>
    <source>
        <strain evidence="8 11">NML120146</strain>
    </source>
</reference>
<evidence type="ECO:0000313" key="8">
    <source>
        <dbReference type="EMBL" id="ODR57681.1"/>
    </source>
</evidence>
<evidence type="ECO:0000313" key="9">
    <source>
        <dbReference type="Proteomes" id="UP000094067"/>
    </source>
</evidence>
<evidence type="ECO:0000313" key="7">
    <source>
        <dbReference type="EMBL" id="ODR49115.1"/>
    </source>
</evidence>
<keyword evidence="2" id="KW-0067">ATP-binding</keyword>
<dbReference type="Pfam" id="PF02954">
    <property type="entry name" value="HTH_8"/>
    <property type="match status" value="1"/>
</dbReference>
<evidence type="ECO:0000256" key="1">
    <source>
        <dbReference type="ARBA" id="ARBA00022741"/>
    </source>
</evidence>
<dbReference type="RefSeq" id="WP_069151945.1">
    <property type="nucleotide sequence ID" value="NZ_DAWDRA010000458.1"/>
</dbReference>
<reference evidence="7 10" key="3">
    <citation type="submission" date="2016-08" db="EMBL/GenBank/DDBJ databases">
        <authorList>
            <person name="Seilhamer J.J."/>
        </authorList>
    </citation>
    <scope>NUCLEOTIDE SEQUENCE [LARGE SCALE GENOMIC DNA]</scope>
    <source>
        <strain evidence="7 10">NML150140-1</strain>
    </source>
</reference>
<dbReference type="InterPro" id="IPR002078">
    <property type="entry name" value="Sigma_54_int"/>
</dbReference>
<feature type="domain" description="Sigma-54 factor interaction" evidence="5">
    <location>
        <begin position="310"/>
        <end position="513"/>
    </location>
</feature>
<evidence type="ECO:0000256" key="4">
    <source>
        <dbReference type="ARBA" id="ARBA00023163"/>
    </source>
</evidence>
<dbReference type="InterPro" id="IPR010524">
    <property type="entry name" value="Sig_transdc_resp-reg_PrpR_N"/>
</dbReference>
<dbReference type="Gene3D" id="3.40.50.300">
    <property type="entry name" value="P-loop containing nucleotide triphosphate hydrolases"/>
    <property type="match status" value="1"/>
</dbReference>
<keyword evidence="11" id="KW-1185">Reference proteome</keyword>
<accession>A0A1E3UHD0</accession>
<evidence type="ECO:0000256" key="2">
    <source>
        <dbReference type="ARBA" id="ARBA00022840"/>
    </source>
</evidence>
<dbReference type="Gene3D" id="3.40.50.2300">
    <property type="match status" value="1"/>
</dbReference>
<dbReference type="PANTHER" id="PTHR32071">
    <property type="entry name" value="TRANSCRIPTIONAL REGULATORY PROTEIN"/>
    <property type="match status" value="1"/>
</dbReference>
<dbReference type="EMBL" id="MCGH01000002">
    <property type="protein sequence ID" value="ODM05781.1"/>
    <property type="molecule type" value="Genomic_DNA"/>
</dbReference>
<dbReference type="SUPFAM" id="SSF46689">
    <property type="entry name" value="Homeodomain-like"/>
    <property type="match status" value="1"/>
</dbReference>
<dbReference type="Gene3D" id="1.10.10.60">
    <property type="entry name" value="Homeodomain-like"/>
    <property type="match status" value="1"/>
</dbReference>
<dbReference type="Pfam" id="PF06506">
    <property type="entry name" value="PrpR_N"/>
    <property type="match status" value="1"/>
</dbReference>
<name>A0A1E3UHD0_9FIRM</name>
<keyword evidence="4" id="KW-0804">Transcription</keyword>
<dbReference type="Proteomes" id="UP000094271">
    <property type="component" value="Unassembled WGS sequence"/>
</dbReference>
<comment type="caution">
    <text evidence="7">The sequence shown here is derived from an EMBL/GenBank/DDBJ whole genome shotgun (WGS) entry which is preliminary data.</text>
</comment>
<dbReference type="InterPro" id="IPR002197">
    <property type="entry name" value="HTH_Fis"/>
</dbReference>
<proteinExistence type="predicted"/>
<dbReference type="PRINTS" id="PR01590">
    <property type="entry name" value="HTHFIS"/>
</dbReference>
<organism evidence="7 10">
    <name type="scientific">Eisenbergiella tayi</name>
    <dbReference type="NCBI Taxonomy" id="1432052"/>
    <lineage>
        <taxon>Bacteria</taxon>
        <taxon>Bacillati</taxon>
        <taxon>Bacillota</taxon>
        <taxon>Clostridia</taxon>
        <taxon>Lachnospirales</taxon>
        <taxon>Lachnospiraceae</taxon>
        <taxon>Eisenbergiella</taxon>
    </lineage>
</organism>
<evidence type="ECO:0000313" key="6">
    <source>
        <dbReference type="EMBL" id="ODM05781.1"/>
    </source>
</evidence>
<dbReference type="GO" id="GO:0005524">
    <property type="term" value="F:ATP binding"/>
    <property type="evidence" value="ECO:0007669"/>
    <property type="project" value="UniProtKB-KW"/>
</dbReference>
<evidence type="ECO:0000259" key="5">
    <source>
        <dbReference type="PROSITE" id="PS50045"/>
    </source>
</evidence>
<dbReference type="Proteomes" id="UP000094067">
    <property type="component" value="Unassembled WGS sequence"/>
</dbReference>
<sequence>MKKIKVLGIAPFESMSTLMLQAGAKRNDISLTVYTGDLEDGAAIASRYTQNDFDFIISRGGTAQLIRQVSSIPVIEITISLYDLLRCIQLAQSASNHYALIGFPNITKNTHFINTLLNYKMDIYTIHNQKEAEKVLKDIASSDIEVILSDSISNSLAKSYHFRSILITSGTESIDATFEQVVSYGNMYKETLHQSKMFRCLLETHPFDVYVFSPEGEMIYHSRDDLYSRELTNIMAGLVPSVIKDGQKKVYRKYSGILASISGSLKKIDEEDLIQFYVNFRKVPLSLLKNGLHYLDKEELLNNAENFYLNTAPQQFIESLTKDALNSRSPLFVLAERGMDKQHFVEMLYLQSSEQNNPLALIDCSRLLNSRNWDYLMQDMNSPLSDTGTTIYIRNIDLLPEAHFKELLYTIKDTGLHKRNRIIFELSHKENTPYPDRFVFTKNILNCVTIEIPPLRETKEYIPHMAGLFIGTFNVDFGKEIAGFEPEALNMLQEFDWPFNYAQLRRVITRLGNITEEPFIKSADVRKVLLSEEKEARLQTLVPSSSSEKHANLNLHRTLEEINREIVELVVKEEGGNQSAAARRLGISRTTLWRILKL</sequence>
<dbReference type="Pfam" id="PF25601">
    <property type="entry name" value="AAA_lid_14"/>
    <property type="match status" value="1"/>
</dbReference>
<keyword evidence="3" id="KW-0805">Transcription regulation</keyword>
<dbReference type="SUPFAM" id="SSF159800">
    <property type="entry name" value="PrpR receptor domain-like"/>
    <property type="match status" value="1"/>
</dbReference>
<dbReference type="Gene3D" id="3.40.50.10660">
    <property type="entry name" value="PrpR receptor domain-like"/>
    <property type="match status" value="1"/>
</dbReference>
<dbReference type="InterPro" id="IPR009057">
    <property type="entry name" value="Homeodomain-like_sf"/>
</dbReference>
<dbReference type="SUPFAM" id="SSF52540">
    <property type="entry name" value="P-loop containing nucleoside triphosphate hydrolases"/>
    <property type="match status" value="1"/>
</dbReference>
<evidence type="ECO:0000313" key="10">
    <source>
        <dbReference type="Proteomes" id="UP000094271"/>
    </source>
</evidence>
<reference evidence="6 9" key="1">
    <citation type="submission" date="2016-07" db="EMBL/GenBank/DDBJ databases">
        <title>Characterization of isolates of Eisenbergiella tayi derived from blood cultures, using whole genome sequencing.</title>
        <authorList>
            <person name="Burdz T."/>
            <person name="Wiebe D."/>
            <person name="Huynh C."/>
            <person name="Bernard K."/>
        </authorList>
    </citation>
    <scope>NUCLEOTIDE SEQUENCE [LARGE SCALE GENOMIC DNA]</scope>
    <source>
        <strain evidence="6 9">NML 110608</strain>
    </source>
</reference>
<dbReference type="OrthoDB" id="9771372at2"/>